<dbReference type="GO" id="GO:0005524">
    <property type="term" value="F:ATP binding"/>
    <property type="evidence" value="ECO:0007669"/>
    <property type="project" value="UniProtKB-KW"/>
</dbReference>
<reference evidence="12 13" key="1">
    <citation type="journal article" date="2016" name="Nat. Commun.">
        <title>Thousands of microbial genomes shed light on interconnected biogeochemical processes in an aquifer system.</title>
        <authorList>
            <person name="Anantharaman K."/>
            <person name="Brown C.T."/>
            <person name="Hug L.A."/>
            <person name="Sharon I."/>
            <person name="Castelle C.J."/>
            <person name="Probst A.J."/>
            <person name="Thomas B.C."/>
            <person name="Singh A."/>
            <person name="Wilkins M.J."/>
            <person name="Karaoz U."/>
            <person name="Brodie E.L."/>
            <person name="Williams K.H."/>
            <person name="Hubbard S.S."/>
            <person name="Banfield J.F."/>
        </authorList>
    </citation>
    <scope>NUCLEOTIDE SEQUENCE [LARGE SCALE GENOMIC DNA]</scope>
</reference>
<protein>
    <recommendedName>
        <fullName evidence="2">leucine--tRNA ligase</fullName>
        <ecNumber evidence="2">6.1.1.4</ecNumber>
    </recommendedName>
    <alternativeName>
        <fullName evidence="9">Leucyl-tRNA synthetase</fullName>
    </alternativeName>
</protein>
<keyword evidence="5 10" id="KW-0547">Nucleotide-binding</keyword>
<feature type="domain" description="Aminoacyl-tRNA synthetase class Ia" evidence="11">
    <location>
        <begin position="16"/>
        <end position="165"/>
    </location>
</feature>
<dbReference type="PANTHER" id="PTHR45794:SF1">
    <property type="entry name" value="LEUCINE--TRNA LIGASE, CYTOPLASMIC"/>
    <property type="match status" value="1"/>
</dbReference>
<evidence type="ECO:0000256" key="2">
    <source>
        <dbReference type="ARBA" id="ARBA00013164"/>
    </source>
</evidence>
<keyword evidence="8 10" id="KW-0030">Aminoacyl-tRNA synthetase</keyword>
<evidence type="ECO:0000256" key="3">
    <source>
        <dbReference type="ARBA" id="ARBA00022490"/>
    </source>
</evidence>
<evidence type="ECO:0000256" key="8">
    <source>
        <dbReference type="ARBA" id="ARBA00023146"/>
    </source>
</evidence>
<evidence type="ECO:0000256" key="1">
    <source>
        <dbReference type="ARBA" id="ARBA00005594"/>
    </source>
</evidence>
<dbReference type="InterPro" id="IPR009080">
    <property type="entry name" value="tRNAsynth_Ia_anticodon-bd"/>
</dbReference>
<accession>A0A1G2I930</accession>
<evidence type="ECO:0000259" key="11">
    <source>
        <dbReference type="Pfam" id="PF00133"/>
    </source>
</evidence>
<keyword evidence="4 10" id="KW-0436">Ligase</keyword>
<evidence type="ECO:0000313" key="12">
    <source>
        <dbReference type="EMBL" id="OGZ71283.1"/>
    </source>
</evidence>
<gene>
    <name evidence="12" type="ORF">A2904_02180</name>
</gene>
<proteinExistence type="inferred from homology"/>
<dbReference type="InterPro" id="IPR014729">
    <property type="entry name" value="Rossmann-like_a/b/a_fold"/>
</dbReference>
<evidence type="ECO:0000256" key="4">
    <source>
        <dbReference type="ARBA" id="ARBA00022598"/>
    </source>
</evidence>
<name>A0A1G2I930_9BACT</name>
<dbReference type="EC" id="6.1.1.4" evidence="2"/>
<dbReference type="PANTHER" id="PTHR45794">
    <property type="entry name" value="LEUCYL-TRNA SYNTHETASE"/>
    <property type="match status" value="1"/>
</dbReference>
<dbReference type="Pfam" id="PF00133">
    <property type="entry name" value="tRNA-synt_1"/>
    <property type="match status" value="2"/>
</dbReference>
<dbReference type="InterPro" id="IPR001412">
    <property type="entry name" value="aa-tRNA-synth_I_CS"/>
</dbReference>
<dbReference type="InterPro" id="IPR004493">
    <property type="entry name" value="Leu-tRNA-synth_Ia_arc/euk"/>
</dbReference>
<keyword evidence="3" id="KW-0963">Cytoplasm</keyword>
<organism evidence="12 13">
    <name type="scientific">Candidatus Staskawiczbacteria bacterium RIFCSPLOWO2_01_FULL_33_9</name>
    <dbReference type="NCBI Taxonomy" id="1802211"/>
    <lineage>
        <taxon>Bacteria</taxon>
        <taxon>Candidatus Staskawicziibacteriota</taxon>
    </lineage>
</organism>
<dbReference type="PROSITE" id="PS00178">
    <property type="entry name" value="AA_TRNA_LIGASE_I"/>
    <property type="match status" value="1"/>
</dbReference>
<evidence type="ECO:0000256" key="7">
    <source>
        <dbReference type="ARBA" id="ARBA00022917"/>
    </source>
</evidence>
<dbReference type="SUPFAM" id="SSF47323">
    <property type="entry name" value="Anticodon-binding domain of a subclass of class I aminoacyl-tRNA synthetases"/>
    <property type="match status" value="1"/>
</dbReference>
<dbReference type="GO" id="GO:0006429">
    <property type="term" value="P:leucyl-tRNA aminoacylation"/>
    <property type="evidence" value="ECO:0007669"/>
    <property type="project" value="InterPro"/>
</dbReference>
<dbReference type="AlphaFoldDB" id="A0A1G2I930"/>
<dbReference type="Proteomes" id="UP000176308">
    <property type="component" value="Unassembled WGS sequence"/>
</dbReference>
<evidence type="ECO:0000256" key="6">
    <source>
        <dbReference type="ARBA" id="ARBA00022840"/>
    </source>
</evidence>
<dbReference type="InterPro" id="IPR002300">
    <property type="entry name" value="aa-tRNA-synth_Ia"/>
</dbReference>
<comment type="caution">
    <text evidence="12">The sequence shown here is derived from an EMBL/GenBank/DDBJ whole genome shotgun (WGS) entry which is preliminary data.</text>
</comment>
<evidence type="ECO:0000256" key="9">
    <source>
        <dbReference type="ARBA" id="ARBA00030520"/>
    </source>
</evidence>
<evidence type="ECO:0000256" key="10">
    <source>
        <dbReference type="RuleBase" id="RU363035"/>
    </source>
</evidence>
<dbReference type="Gene3D" id="3.40.50.620">
    <property type="entry name" value="HUPs"/>
    <property type="match status" value="1"/>
</dbReference>
<evidence type="ECO:0000313" key="13">
    <source>
        <dbReference type="Proteomes" id="UP000176308"/>
    </source>
</evidence>
<keyword evidence="7 10" id="KW-0648">Protein biosynthesis</keyword>
<dbReference type="GO" id="GO:0004823">
    <property type="term" value="F:leucine-tRNA ligase activity"/>
    <property type="evidence" value="ECO:0007669"/>
    <property type="project" value="UniProtKB-EC"/>
</dbReference>
<sequence length="670" mass="77389">MVLKKKYTANVAYTTPSGRMHIGHGLGHTISDVALRYGALRQGKDTFFGFGMHSTGKDIIKILLKLGNEDQLSETLKQYNISRQRRDEILSRNSLQDQVDGLVREYQRQYQEVLEKLGVAMNYDSFFSTHQEANQRYTQWTLRKLAEKGLIVETESDRPYCPRCDDIKHIDKDLSEVSVVGKVNWEEVRIEGDKIIGGDFECRLHSGERIIVRKRQERAINYGDLQMQQRTIELAERMEVFPRKYKADLEGVIRTRLAKPFERKAHENVGAISPFDETKRVEALSDSNVYMEFYAISQLINQRKLKLENLTDSFFDYVYLGKGDADIVAEESIISKEILEETKEQINDIYPVDISVAGFEHLSVHTPFSLFTHAAVFPERYFFPQYIVTSHITRDGEKMSKSKGNVVYLDELLDLTKRECKLEGLSEKASLDAVRFFLSYYQSLDRDFDWNDDNFKSSGIRGIRRYVNGIIEAVKSLRDLEERALEPRDKWFLTFDQRTIRDITEKMDEKDSRGALVTLVDLRGKALSSYLLFSNPNSKILSDFLMNQINMGYPVMPRVTDELRKICFPSSSLVWPSLNPKVIFPEEYEMVEHQMKGKGYENNLSGEVNALLGKMFGRREIGMGETASIVVPTNHQIQVLLKQKIPLSSKLNLKFIVDSNIEEIEIRKEK</sequence>
<dbReference type="SUPFAM" id="SSF52374">
    <property type="entry name" value="Nucleotidylyl transferase"/>
    <property type="match status" value="1"/>
</dbReference>
<evidence type="ECO:0000256" key="5">
    <source>
        <dbReference type="ARBA" id="ARBA00022741"/>
    </source>
</evidence>
<comment type="similarity">
    <text evidence="1 10">Belongs to the class-I aminoacyl-tRNA synthetase family.</text>
</comment>
<feature type="domain" description="Aminoacyl-tRNA synthetase class Ia" evidence="11">
    <location>
        <begin position="340"/>
        <end position="450"/>
    </location>
</feature>
<keyword evidence="6 10" id="KW-0067">ATP-binding</keyword>
<dbReference type="EMBL" id="MHOX01000009">
    <property type="protein sequence ID" value="OGZ71283.1"/>
    <property type="molecule type" value="Genomic_DNA"/>
</dbReference>